<comment type="caution">
    <text evidence="2">The sequence shown here is derived from an EMBL/GenBank/DDBJ whole genome shotgun (WGS) entry which is preliminary data.</text>
</comment>
<dbReference type="PANTHER" id="PTHR21310">
    <property type="entry name" value="AMINOGLYCOSIDE PHOSPHOTRANSFERASE-RELATED-RELATED"/>
    <property type="match status" value="1"/>
</dbReference>
<dbReference type="RefSeq" id="WP_203995894.1">
    <property type="nucleotide sequence ID" value="NZ_BOPG01000027.1"/>
</dbReference>
<sequence length="314" mass="33929">MGVTAVDELLPVLADALGVDRVEPLAVRPLSAGASRLTSVLDVDADGTVHRLVLQRERTTDRARIDVATEVRLLRAAHAAGVPVPMVVAAGPSYLVTSHVDGETIPRRILRDPALATARSRFAADCGRILAGIASMAVETVAPIPTTDPVDALEQMLDRVGTPRPGLEFALHWLRMNRPPHGRTGVVHGDFRNGNLIVGPDGVRAVLDWELAHLGDPREDLGWLCARVWRFGAPAAVGGMGTLADLLDAYAQHGGDRVDPAGLFWWQVLATLRWGAICLEQARVHLSAEFRSVELAVIGRRAAEMEYELMRMLA</sequence>
<dbReference type="CDD" id="cd05154">
    <property type="entry name" value="ACAD10_11_N-like"/>
    <property type="match status" value="1"/>
</dbReference>
<dbReference type="InterPro" id="IPR051678">
    <property type="entry name" value="AGP_Transferase"/>
</dbReference>
<gene>
    <name evidence="2" type="ORF">Vau01_044360</name>
</gene>
<dbReference type="Proteomes" id="UP000612585">
    <property type="component" value="Unassembled WGS sequence"/>
</dbReference>
<accession>A0A8J4DZN4</accession>
<dbReference type="SUPFAM" id="SSF56112">
    <property type="entry name" value="Protein kinase-like (PK-like)"/>
    <property type="match status" value="1"/>
</dbReference>
<proteinExistence type="predicted"/>
<feature type="domain" description="Aminoglycoside phosphotransferase" evidence="1">
    <location>
        <begin position="27"/>
        <end position="245"/>
    </location>
</feature>
<dbReference type="Pfam" id="PF01636">
    <property type="entry name" value="APH"/>
    <property type="match status" value="1"/>
</dbReference>
<keyword evidence="3" id="KW-1185">Reference proteome</keyword>
<dbReference type="InterPro" id="IPR011009">
    <property type="entry name" value="Kinase-like_dom_sf"/>
</dbReference>
<dbReference type="Gene3D" id="3.90.1200.10">
    <property type="match status" value="1"/>
</dbReference>
<protein>
    <submittedName>
        <fullName evidence="2">Acyl-CoA dehydrogenase</fullName>
    </submittedName>
</protein>
<dbReference type="InterPro" id="IPR002575">
    <property type="entry name" value="Aminoglycoside_PTrfase"/>
</dbReference>
<reference evidence="2" key="1">
    <citation type="submission" date="2021-01" db="EMBL/GenBank/DDBJ databases">
        <title>Whole genome shotgun sequence of Virgisporangium aurantiacum NBRC 16421.</title>
        <authorList>
            <person name="Komaki H."/>
            <person name="Tamura T."/>
        </authorList>
    </citation>
    <scope>NUCLEOTIDE SEQUENCE</scope>
    <source>
        <strain evidence="2">NBRC 16421</strain>
    </source>
</reference>
<name>A0A8J4DZN4_9ACTN</name>
<dbReference type="Gene3D" id="3.30.200.20">
    <property type="entry name" value="Phosphorylase Kinase, domain 1"/>
    <property type="match status" value="1"/>
</dbReference>
<dbReference type="PANTHER" id="PTHR21310:SF57">
    <property type="entry name" value="BLR2944 PROTEIN"/>
    <property type="match status" value="1"/>
</dbReference>
<evidence type="ECO:0000313" key="2">
    <source>
        <dbReference type="EMBL" id="GIJ56920.1"/>
    </source>
</evidence>
<dbReference type="EMBL" id="BOPG01000027">
    <property type="protein sequence ID" value="GIJ56920.1"/>
    <property type="molecule type" value="Genomic_DNA"/>
</dbReference>
<dbReference type="AlphaFoldDB" id="A0A8J4DZN4"/>
<dbReference type="InterPro" id="IPR041726">
    <property type="entry name" value="ACAD10_11_N"/>
</dbReference>
<evidence type="ECO:0000259" key="1">
    <source>
        <dbReference type="Pfam" id="PF01636"/>
    </source>
</evidence>
<evidence type="ECO:0000313" key="3">
    <source>
        <dbReference type="Proteomes" id="UP000612585"/>
    </source>
</evidence>
<organism evidence="2 3">
    <name type="scientific">Virgisporangium aurantiacum</name>
    <dbReference type="NCBI Taxonomy" id="175570"/>
    <lineage>
        <taxon>Bacteria</taxon>
        <taxon>Bacillati</taxon>
        <taxon>Actinomycetota</taxon>
        <taxon>Actinomycetes</taxon>
        <taxon>Micromonosporales</taxon>
        <taxon>Micromonosporaceae</taxon>
        <taxon>Virgisporangium</taxon>
    </lineage>
</organism>